<protein>
    <submittedName>
        <fullName evidence="6">TetR/AcrR family transcriptional regulator</fullName>
    </submittedName>
</protein>
<dbReference type="InterPro" id="IPR036271">
    <property type="entry name" value="Tet_transcr_reg_TetR-rel_C_sf"/>
</dbReference>
<dbReference type="PROSITE" id="PS50977">
    <property type="entry name" value="HTH_TETR_2"/>
    <property type="match status" value="1"/>
</dbReference>
<dbReference type="Gene3D" id="1.10.357.10">
    <property type="entry name" value="Tetracycline Repressor, domain 2"/>
    <property type="match status" value="1"/>
</dbReference>
<name>A0A327MD05_9PROT</name>
<dbReference type="InterPro" id="IPR025996">
    <property type="entry name" value="MT1864/Rv1816-like_C"/>
</dbReference>
<dbReference type="SUPFAM" id="SSF46689">
    <property type="entry name" value="Homeodomain-like"/>
    <property type="match status" value="1"/>
</dbReference>
<evidence type="ECO:0000256" key="3">
    <source>
        <dbReference type="ARBA" id="ARBA00023163"/>
    </source>
</evidence>
<dbReference type="GO" id="GO:0000976">
    <property type="term" value="F:transcription cis-regulatory region binding"/>
    <property type="evidence" value="ECO:0007669"/>
    <property type="project" value="TreeGrafter"/>
</dbReference>
<dbReference type="Pfam" id="PF13305">
    <property type="entry name" value="TetR_C_33"/>
    <property type="match status" value="1"/>
</dbReference>
<dbReference type="OrthoDB" id="7056813at2"/>
<keyword evidence="1" id="KW-0805">Transcription regulation</keyword>
<comment type="caution">
    <text evidence="6">The sequence shown here is derived from an EMBL/GenBank/DDBJ whole genome shotgun (WGS) entry which is preliminary data.</text>
</comment>
<evidence type="ECO:0000256" key="1">
    <source>
        <dbReference type="ARBA" id="ARBA00023015"/>
    </source>
</evidence>
<dbReference type="SUPFAM" id="SSF48498">
    <property type="entry name" value="Tetracyclin repressor-like, C-terminal domain"/>
    <property type="match status" value="1"/>
</dbReference>
<gene>
    <name evidence="6" type="ORF">DOO78_03535</name>
</gene>
<evidence type="ECO:0000259" key="5">
    <source>
        <dbReference type="PROSITE" id="PS50977"/>
    </source>
</evidence>
<dbReference type="PRINTS" id="PR00455">
    <property type="entry name" value="HTHTETR"/>
</dbReference>
<dbReference type="Pfam" id="PF00440">
    <property type="entry name" value="TetR_N"/>
    <property type="match status" value="1"/>
</dbReference>
<dbReference type="PANTHER" id="PTHR30055">
    <property type="entry name" value="HTH-TYPE TRANSCRIPTIONAL REGULATOR RUTR"/>
    <property type="match status" value="1"/>
</dbReference>
<proteinExistence type="predicted"/>
<dbReference type="InterPro" id="IPR050109">
    <property type="entry name" value="HTH-type_TetR-like_transc_reg"/>
</dbReference>
<evidence type="ECO:0000256" key="4">
    <source>
        <dbReference type="PROSITE-ProRule" id="PRU00335"/>
    </source>
</evidence>
<sequence length="200" mass="20521">MAPPAKARRSYHHGNLQPALLDAAAALVAERGPEGFSMLDAARACGVSASAPYKHFADKAALLEALAQRALAMLNARLAAAWGDGRPEPGAAFLRVGQAYLAFAREAPGHYLALFRAGAAPAPPPLPDRRPDSPPLGEALAALGIGPGAATEIALQVWAISHGLASLERAGQLALPAEQLLDRGVGRLLRGLAAEAPAEA</sequence>
<evidence type="ECO:0000313" key="6">
    <source>
        <dbReference type="EMBL" id="RAI60172.1"/>
    </source>
</evidence>
<dbReference type="Proteomes" id="UP000249065">
    <property type="component" value="Unassembled WGS sequence"/>
</dbReference>
<reference evidence="7" key="1">
    <citation type="submission" date="2018-06" db="EMBL/GenBank/DDBJ databases">
        <authorList>
            <person name="Khan S.A."/>
        </authorList>
    </citation>
    <scope>NUCLEOTIDE SEQUENCE [LARGE SCALE GENOMIC DNA]</scope>
    <source>
        <strain evidence="7">DB-1506</strain>
    </source>
</reference>
<dbReference type="GO" id="GO:0003700">
    <property type="term" value="F:DNA-binding transcription factor activity"/>
    <property type="evidence" value="ECO:0007669"/>
    <property type="project" value="TreeGrafter"/>
</dbReference>
<keyword evidence="3" id="KW-0804">Transcription</keyword>
<evidence type="ECO:0000256" key="2">
    <source>
        <dbReference type="ARBA" id="ARBA00023125"/>
    </source>
</evidence>
<evidence type="ECO:0000313" key="7">
    <source>
        <dbReference type="Proteomes" id="UP000249065"/>
    </source>
</evidence>
<feature type="DNA-binding region" description="H-T-H motif" evidence="4">
    <location>
        <begin position="37"/>
        <end position="56"/>
    </location>
</feature>
<accession>A0A327MD05</accession>
<dbReference type="RefSeq" id="WP_111468357.1">
    <property type="nucleotide sequence ID" value="NZ_QLIX01000002.1"/>
</dbReference>
<feature type="domain" description="HTH tetR-type" evidence="5">
    <location>
        <begin position="14"/>
        <end position="74"/>
    </location>
</feature>
<dbReference type="EMBL" id="QLIX01000002">
    <property type="protein sequence ID" value="RAI60172.1"/>
    <property type="molecule type" value="Genomic_DNA"/>
</dbReference>
<keyword evidence="2 4" id="KW-0238">DNA-binding</keyword>
<dbReference type="AlphaFoldDB" id="A0A327MD05"/>
<dbReference type="InterPro" id="IPR001647">
    <property type="entry name" value="HTH_TetR"/>
</dbReference>
<keyword evidence="7" id="KW-1185">Reference proteome</keyword>
<organism evidence="6 7">
    <name type="scientific">Roseicella frigidaeris</name>
    <dbReference type="NCBI Taxonomy" id="2230885"/>
    <lineage>
        <taxon>Bacteria</taxon>
        <taxon>Pseudomonadati</taxon>
        <taxon>Pseudomonadota</taxon>
        <taxon>Alphaproteobacteria</taxon>
        <taxon>Acetobacterales</taxon>
        <taxon>Roseomonadaceae</taxon>
        <taxon>Roseicella</taxon>
    </lineage>
</organism>
<dbReference type="InterPro" id="IPR009057">
    <property type="entry name" value="Homeodomain-like_sf"/>
</dbReference>
<dbReference type="PANTHER" id="PTHR30055:SF220">
    <property type="entry name" value="TETR-FAMILY REGULATORY PROTEIN"/>
    <property type="match status" value="1"/>
</dbReference>